<dbReference type="Proteomes" id="UP000631114">
    <property type="component" value="Unassembled WGS sequence"/>
</dbReference>
<keyword evidence="2" id="KW-1133">Transmembrane helix</keyword>
<evidence type="ECO:0000256" key="2">
    <source>
        <dbReference type="SAM" id="Phobius"/>
    </source>
</evidence>
<evidence type="ECO:0000259" key="3">
    <source>
        <dbReference type="SMART" id="SM00743"/>
    </source>
</evidence>
<name>A0A835M038_9MAGN</name>
<evidence type="ECO:0000313" key="4">
    <source>
        <dbReference type="EMBL" id="KAF9605801.1"/>
    </source>
</evidence>
<keyword evidence="5" id="KW-1185">Reference proteome</keyword>
<dbReference type="PANTHER" id="PTHR36805">
    <property type="entry name" value="AGENET DOMAIN-CONTAINING PROTEIN"/>
    <property type="match status" value="1"/>
</dbReference>
<protein>
    <recommendedName>
        <fullName evidence="3">Agenet domain-containing protein</fullName>
    </recommendedName>
</protein>
<feature type="transmembrane region" description="Helical" evidence="2">
    <location>
        <begin position="31"/>
        <end position="53"/>
    </location>
</feature>
<sequence length="452" mass="50221">MNKEVPFKVGQLAESKSFESGFRGAWFRCKFWHYVLDLPIMFCCFITSMITVTTESRNWYVEKVGWTKLYQMQTSKVPRKEKKMHLMVRPSFPSFYRTSQMPDTSTISEEIAILDDVFKVGDLVDWWSDGCYWSGRITDILGEDKVMVCFQTASLYKVTRPSPAGEGKCYEVPCKDPHPSLEWSLECGWTVPISAESEASHFCARLVQPVIQETGTNTDHSKEKRSSESSDTVTSHSSAGTSPHPEISSHSPKGTPQQLFGCALNEETQRPCVGTGSDLGDVGMISETGTNVDPSREEASSEFSSTFSSHGSAGTSPHPEISSHFPKEMPERVTGCGLIEETQKPRVVTGTDLGGVGMGKLSSSDSASSAHVERVSAAAEKTTGRDRYNSNNKPSKRIRDSGQEYLNTSYSDTLESSIMDLEELVNKIKWLKRVHQYGFRNANAVAPSWKFL</sequence>
<proteinExistence type="predicted"/>
<dbReference type="AlphaFoldDB" id="A0A835M038"/>
<dbReference type="InterPro" id="IPR014002">
    <property type="entry name" value="Agenet_dom_plant"/>
</dbReference>
<feature type="region of interest" description="Disordered" evidence="1">
    <location>
        <begin position="213"/>
        <end position="258"/>
    </location>
</feature>
<feature type="domain" description="Agenet" evidence="3">
    <location>
        <begin position="116"/>
        <end position="185"/>
    </location>
</feature>
<feature type="compositionally biased region" description="Low complexity" evidence="1">
    <location>
        <begin position="301"/>
        <end position="316"/>
    </location>
</feature>
<feature type="region of interest" description="Disordered" evidence="1">
    <location>
        <begin position="360"/>
        <end position="401"/>
    </location>
</feature>
<dbReference type="EMBL" id="JADFTS010000005">
    <property type="protein sequence ID" value="KAF9605801.1"/>
    <property type="molecule type" value="Genomic_DNA"/>
</dbReference>
<feature type="compositionally biased region" description="Polar residues" evidence="1">
    <location>
        <begin position="248"/>
        <end position="258"/>
    </location>
</feature>
<dbReference type="PANTHER" id="PTHR36805:SF7">
    <property type="entry name" value="AGENET DOMAIN-CONTAINING PROTEIN"/>
    <property type="match status" value="1"/>
</dbReference>
<dbReference type="OrthoDB" id="1894168at2759"/>
<feature type="compositionally biased region" description="Low complexity" evidence="1">
    <location>
        <begin position="229"/>
        <end position="238"/>
    </location>
</feature>
<feature type="region of interest" description="Disordered" evidence="1">
    <location>
        <begin position="270"/>
        <end position="327"/>
    </location>
</feature>
<evidence type="ECO:0000256" key="1">
    <source>
        <dbReference type="SAM" id="MobiDB-lite"/>
    </source>
</evidence>
<evidence type="ECO:0000313" key="5">
    <source>
        <dbReference type="Proteomes" id="UP000631114"/>
    </source>
</evidence>
<keyword evidence="2" id="KW-0472">Membrane</keyword>
<reference evidence="4 5" key="1">
    <citation type="submission" date="2020-10" db="EMBL/GenBank/DDBJ databases">
        <title>The Coptis chinensis genome and diversification of protoberbering-type alkaloids.</title>
        <authorList>
            <person name="Wang B."/>
            <person name="Shu S."/>
            <person name="Song C."/>
            <person name="Liu Y."/>
        </authorList>
    </citation>
    <scope>NUCLEOTIDE SEQUENCE [LARGE SCALE GENOMIC DNA]</scope>
    <source>
        <strain evidence="4">HL-2020</strain>
        <tissue evidence="4">Leaf</tissue>
    </source>
</reference>
<keyword evidence="2" id="KW-0812">Transmembrane</keyword>
<comment type="caution">
    <text evidence="4">The sequence shown here is derived from an EMBL/GenBank/DDBJ whole genome shotgun (WGS) entry which is preliminary data.</text>
</comment>
<organism evidence="4 5">
    <name type="scientific">Coptis chinensis</name>
    <dbReference type="NCBI Taxonomy" id="261450"/>
    <lineage>
        <taxon>Eukaryota</taxon>
        <taxon>Viridiplantae</taxon>
        <taxon>Streptophyta</taxon>
        <taxon>Embryophyta</taxon>
        <taxon>Tracheophyta</taxon>
        <taxon>Spermatophyta</taxon>
        <taxon>Magnoliopsida</taxon>
        <taxon>Ranunculales</taxon>
        <taxon>Ranunculaceae</taxon>
        <taxon>Coptidoideae</taxon>
        <taxon>Coptis</taxon>
    </lineage>
</organism>
<dbReference type="SMART" id="SM00743">
    <property type="entry name" value="Agenet"/>
    <property type="match status" value="1"/>
</dbReference>
<accession>A0A835M038</accession>
<gene>
    <name evidence="4" type="ORF">IFM89_018528</name>
</gene>
<feature type="compositionally biased region" description="Basic and acidic residues" evidence="1">
    <location>
        <begin position="219"/>
        <end position="228"/>
    </location>
</feature>